<gene>
    <name evidence="7" type="ORF">SAMN05421672_102153</name>
</gene>
<feature type="transmembrane region" description="Helical" evidence="5">
    <location>
        <begin position="132"/>
        <end position="153"/>
    </location>
</feature>
<evidence type="ECO:0000313" key="7">
    <source>
        <dbReference type="EMBL" id="SIQ03423.1"/>
    </source>
</evidence>
<comment type="subcellular location">
    <subcellularLocation>
        <location evidence="1">Membrane</location>
        <topology evidence="1">Multi-pass membrane protein</topology>
    </subcellularLocation>
</comment>
<feature type="transmembrane region" description="Helical" evidence="5">
    <location>
        <begin position="28"/>
        <end position="50"/>
    </location>
</feature>
<dbReference type="InterPro" id="IPR006977">
    <property type="entry name" value="Yip1_dom"/>
</dbReference>
<keyword evidence="2 5" id="KW-0812">Transmembrane</keyword>
<evidence type="ECO:0000259" key="6">
    <source>
        <dbReference type="Pfam" id="PF04893"/>
    </source>
</evidence>
<dbReference type="EMBL" id="FTMC01000002">
    <property type="protein sequence ID" value="SIQ03423.1"/>
    <property type="molecule type" value="Genomic_DNA"/>
</dbReference>
<feature type="transmembrane region" description="Helical" evidence="5">
    <location>
        <begin position="70"/>
        <end position="96"/>
    </location>
</feature>
<evidence type="ECO:0000256" key="5">
    <source>
        <dbReference type="SAM" id="Phobius"/>
    </source>
</evidence>
<dbReference type="Proteomes" id="UP000186079">
    <property type="component" value="Unassembled WGS sequence"/>
</dbReference>
<dbReference type="GO" id="GO:0016020">
    <property type="term" value="C:membrane"/>
    <property type="evidence" value="ECO:0007669"/>
    <property type="project" value="UniProtKB-SubCell"/>
</dbReference>
<evidence type="ECO:0000313" key="8">
    <source>
        <dbReference type="Proteomes" id="UP000186079"/>
    </source>
</evidence>
<sequence length="219" mass="24379">MLNTLPRLLHAPAGAWLDIRKRADRHPWGFAPVLLGLALLPAICTYIGAVKVGWSFFGENDVRYLAPHSGFNLALMCYLAFLCGVLVMAVLTRWVLYRTASRPTLPESLTFNTVVAVPLMLGGLAALHPERWLLLIVAVLTSGASTFLLFVGVPVFMRMTRRESLFYTACLLGFGFLALLTTAFMFLEFWLETFMTSEYRTEPALPLDDSMTPSQENAP</sequence>
<feature type="transmembrane region" description="Helical" evidence="5">
    <location>
        <begin position="165"/>
        <end position="187"/>
    </location>
</feature>
<feature type="domain" description="Yip1" evidence="6">
    <location>
        <begin position="8"/>
        <end position="180"/>
    </location>
</feature>
<reference evidence="7 8" key="1">
    <citation type="submission" date="2017-01" db="EMBL/GenBank/DDBJ databases">
        <authorList>
            <person name="Mah S.A."/>
            <person name="Swanson W.J."/>
            <person name="Moy G.W."/>
            <person name="Vacquier V.D."/>
        </authorList>
    </citation>
    <scope>NUCLEOTIDE SEQUENCE [LARGE SCALE GENOMIC DNA]</scope>
    <source>
        <strain evidence="7 8">ATCC 29606</strain>
    </source>
</reference>
<evidence type="ECO:0000256" key="4">
    <source>
        <dbReference type="ARBA" id="ARBA00023136"/>
    </source>
</evidence>
<accession>A0A1N6PGI0</accession>
<evidence type="ECO:0000256" key="2">
    <source>
        <dbReference type="ARBA" id="ARBA00022692"/>
    </source>
</evidence>
<name>A0A1N6PGI0_9PSED</name>
<keyword evidence="3 5" id="KW-1133">Transmembrane helix</keyword>
<feature type="transmembrane region" description="Helical" evidence="5">
    <location>
        <begin position="108"/>
        <end position="126"/>
    </location>
</feature>
<dbReference type="RefSeq" id="WP_081993407.1">
    <property type="nucleotide sequence ID" value="NZ_FTMC01000002.1"/>
</dbReference>
<dbReference type="AlphaFoldDB" id="A0A1N6PGI0"/>
<evidence type="ECO:0000256" key="1">
    <source>
        <dbReference type="ARBA" id="ARBA00004141"/>
    </source>
</evidence>
<proteinExistence type="predicted"/>
<dbReference type="Pfam" id="PF04893">
    <property type="entry name" value="Yip1"/>
    <property type="match status" value="1"/>
</dbReference>
<evidence type="ECO:0000256" key="3">
    <source>
        <dbReference type="ARBA" id="ARBA00022989"/>
    </source>
</evidence>
<protein>
    <recommendedName>
        <fullName evidence="6">Yip1 domain-containing protein</fullName>
    </recommendedName>
</protein>
<keyword evidence="4 5" id="KW-0472">Membrane</keyword>
<organism evidence="7 8">
    <name type="scientific">Pseudomonas flexibilis</name>
    <dbReference type="NCBI Taxonomy" id="706570"/>
    <lineage>
        <taxon>Bacteria</taxon>
        <taxon>Pseudomonadati</taxon>
        <taxon>Pseudomonadota</taxon>
        <taxon>Gammaproteobacteria</taxon>
        <taxon>Pseudomonadales</taxon>
        <taxon>Pseudomonadaceae</taxon>
        <taxon>Pseudomonas</taxon>
    </lineage>
</organism>